<comment type="caution">
    <text evidence="1">The sequence shown here is derived from an EMBL/GenBank/DDBJ whole genome shotgun (WGS) entry which is preliminary data.</text>
</comment>
<gene>
    <name evidence="1" type="ORF">KXQ929_LOCUS48095</name>
</gene>
<reference evidence="1" key="1">
    <citation type="submission" date="2021-02" db="EMBL/GenBank/DDBJ databases">
        <authorList>
            <person name="Nowell W R."/>
        </authorList>
    </citation>
    <scope>NUCLEOTIDE SEQUENCE</scope>
</reference>
<proteinExistence type="predicted"/>
<organism evidence="1 2">
    <name type="scientific">Adineta steineri</name>
    <dbReference type="NCBI Taxonomy" id="433720"/>
    <lineage>
        <taxon>Eukaryota</taxon>
        <taxon>Metazoa</taxon>
        <taxon>Spiralia</taxon>
        <taxon>Gnathifera</taxon>
        <taxon>Rotifera</taxon>
        <taxon>Eurotatoria</taxon>
        <taxon>Bdelloidea</taxon>
        <taxon>Adinetida</taxon>
        <taxon>Adinetidae</taxon>
        <taxon>Adineta</taxon>
    </lineage>
</organism>
<feature type="non-terminal residue" evidence="1">
    <location>
        <position position="1"/>
    </location>
</feature>
<evidence type="ECO:0000313" key="1">
    <source>
        <dbReference type="EMBL" id="CAF4347931.1"/>
    </source>
</evidence>
<dbReference type="EMBL" id="CAJOBB010018331">
    <property type="protein sequence ID" value="CAF4347931.1"/>
    <property type="molecule type" value="Genomic_DNA"/>
</dbReference>
<dbReference type="Proteomes" id="UP000663868">
    <property type="component" value="Unassembled WGS sequence"/>
</dbReference>
<sequence length="51" mass="5692">KAMPGAVWTHFQCDPKISPFIGVGYGCYCPGAWCSNNNQCCSQMCYKKTCY</sequence>
<evidence type="ECO:0000313" key="2">
    <source>
        <dbReference type="Proteomes" id="UP000663868"/>
    </source>
</evidence>
<accession>A0A820KZ36</accession>
<dbReference type="AlphaFoldDB" id="A0A820KZ36"/>
<name>A0A820KZ36_9BILA</name>
<protein>
    <submittedName>
        <fullName evidence="1">Uncharacterized protein</fullName>
    </submittedName>
</protein>